<dbReference type="InterPro" id="IPR036691">
    <property type="entry name" value="Endo/exonu/phosph_ase_sf"/>
</dbReference>
<dbReference type="SUPFAM" id="SSF56219">
    <property type="entry name" value="DNase I-like"/>
    <property type="match status" value="1"/>
</dbReference>
<dbReference type="SUPFAM" id="SSF57716">
    <property type="entry name" value="Glucocorticoid receptor-like (DNA-binding domain)"/>
    <property type="match status" value="1"/>
</dbReference>
<evidence type="ECO:0000256" key="11">
    <source>
        <dbReference type="ARBA" id="ARBA00023306"/>
    </source>
</evidence>
<keyword evidence="3" id="KW-0479">Metal-binding</keyword>
<keyword evidence="5" id="KW-0862">Zinc</keyword>
<dbReference type="PANTHER" id="PTHR46600">
    <property type="entry name" value="THAP DOMAIN-CONTAINING"/>
    <property type="match status" value="1"/>
</dbReference>
<dbReference type="Gene3D" id="6.20.210.20">
    <property type="entry name" value="THAP domain"/>
    <property type="match status" value="1"/>
</dbReference>
<keyword evidence="7" id="KW-0175">Coiled coil</keyword>
<sequence>MLSKYINSVVTCESIVKSYNLKFRLRHGGGAYLKNMGVKVKNRNRNAIKNTILTSVIIPIAHGFEIIQPIGHSLNLKIFTLNNWAIPANPDKEERLKELRTVLRNESFDIFILQGLWMEYDHAAIQAAGCSGLSIVYKNNGTTKQSSSFNLYTYRGSIFTTDGTLGKGIGRLRLKIQSFIVEIFATHVHDSDVYYQDFQTRELMSYVSKSPADLIILGAALQSTPSERPYRNIMTFDDTTKIINTGQNYFPSNWNDPNAHVYCFHCIHNKRIICYVLLTIGLLFAIFSTVFVLLNQNNHIRPVTKSIQLKIYSLNNWAIPGNPDKEERLKELRTVLRNESFDIFILQGLWMEYDHTSIREALPSDKKEDVVDYLLSTKTMVLQNEAPLLTFTPTEDPFFTTDGTLGKGIGRLHLQTRELMSYVSKSPADLIILGAAIQSTPNERGYRNIMTYDATAKISNTAQKYFPSNWNDPNAHAAAGSIKKFIKKKSNEHISFHRFPKEVNERNKWRIAVRRKGWKPTDSSRICSIHFKDEDYIEGLQRRVLTPGAIPSIFPSFPPHLQRVENKRRVLVRNNIQKLGLQNNETSNKCQRSSIPLIMPPYKPPPSKPITETEHNYSYPNDINILKNRCNMLKETLEKMITQNKQLKIKVKWRDSKIKKLNNNLENWIKKNVLSIETISNLKRMKNNIKK</sequence>
<dbReference type="GO" id="GO:0005654">
    <property type="term" value="C:nucleoplasm"/>
    <property type="evidence" value="ECO:0007669"/>
    <property type="project" value="UniProtKB-SubCell"/>
</dbReference>
<evidence type="ECO:0000256" key="8">
    <source>
        <dbReference type="ARBA" id="ARBA00023125"/>
    </source>
</evidence>
<dbReference type="Gene3D" id="3.60.10.10">
    <property type="entry name" value="Endonuclease/exonuclease/phosphatase"/>
    <property type="match status" value="1"/>
</dbReference>
<evidence type="ECO:0000256" key="1">
    <source>
        <dbReference type="ARBA" id="ARBA00004642"/>
    </source>
</evidence>
<keyword evidence="10" id="KW-0539">Nucleus</keyword>
<gene>
    <name evidence="12" type="ORF">LSAA_4803</name>
</gene>
<evidence type="ECO:0000256" key="2">
    <source>
        <dbReference type="ARBA" id="ARBA00006177"/>
    </source>
</evidence>
<keyword evidence="4" id="KW-0863">Zinc-finger</keyword>
<evidence type="ECO:0000256" key="9">
    <source>
        <dbReference type="ARBA" id="ARBA00023163"/>
    </source>
</evidence>
<keyword evidence="9" id="KW-0804">Transcription</keyword>
<name>A0A7R8CIX2_LEPSM</name>
<dbReference type="Pfam" id="PF05485">
    <property type="entry name" value="THAP"/>
    <property type="match status" value="1"/>
</dbReference>
<comment type="similarity">
    <text evidence="2">Belongs to the THAP1 family.</text>
</comment>
<evidence type="ECO:0000256" key="10">
    <source>
        <dbReference type="ARBA" id="ARBA00023242"/>
    </source>
</evidence>
<accession>A0A7R8CIX2</accession>
<evidence type="ECO:0000256" key="5">
    <source>
        <dbReference type="ARBA" id="ARBA00022833"/>
    </source>
</evidence>
<evidence type="ECO:0000313" key="13">
    <source>
        <dbReference type="Proteomes" id="UP000675881"/>
    </source>
</evidence>
<evidence type="ECO:0000256" key="3">
    <source>
        <dbReference type="ARBA" id="ARBA00022723"/>
    </source>
</evidence>
<organism evidence="12 13">
    <name type="scientific">Lepeophtheirus salmonis</name>
    <name type="common">Salmon louse</name>
    <name type="synonym">Caligus salmonis</name>
    <dbReference type="NCBI Taxonomy" id="72036"/>
    <lineage>
        <taxon>Eukaryota</taxon>
        <taxon>Metazoa</taxon>
        <taxon>Ecdysozoa</taxon>
        <taxon>Arthropoda</taxon>
        <taxon>Crustacea</taxon>
        <taxon>Multicrustacea</taxon>
        <taxon>Hexanauplia</taxon>
        <taxon>Copepoda</taxon>
        <taxon>Siphonostomatoida</taxon>
        <taxon>Caligidae</taxon>
        <taxon>Lepeophtheirus</taxon>
    </lineage>
</organism>
<dbReference type="SMART" id="SM00692">
    <property type="entry name" value="DM3"/>
    <property type="match status" value="1"/>
</dbReference>
<comment type="subcellular location">
    <subcellularLocation>
        <location evidence="1">Nucleus</location>
        <location evidence="1">Nucleoplasm</location>
    </subcellularLocation>
</comment>
<dbReference type="GO" id="GO:0043565">
    <property type="term" value="F:sequence-specific DNA binding"/>
    <property type="evidence" value="ECO:0007669"/>
    <property type="project" value="InterPro"/>
</dbReference>
<dbReference type="Proteomes" id="UP000675881">
    <property type="component" value="Chromosome 14"/>
</dbReference>
<dbReference type="PROSITE" id="PS50950">
    <property type="entry name" value="ZF_THAP"/>
    <property type="match status" value="1"/>
</dbReference>
<evidence type="ECO:0000256" key="7">
    <source>
        <dbReference type="ARBA" id="ARBA00023054"/>
    </source>
</evidence>
<dbReference type="InterPro" id="IPR026516">
    <property type="entry name" value="THAP1/10"/>
</dbReference>
<dbReference type="AlphaFoldDB" id="A0A7R8CIX2"/>
<reference evidence="12" key="1">
    <citation type="submission" date="2021-02" db="EMBL/GenBank/DDBJ databases">
        <authorList>
            <person name="Bekaert M."/>
        </authorList>
    </citation>
    <scope>NUCLEOTIDE SEQUENCE</scope>
    <source>
        <strain evidence="12">IoA-00</strain>
    </source>
</reference>
<proteinExistence type="inferred from homology"/>
<dbReference type="SMART" id="SM00980">
    <property type="entry name" value="THAP"/>
    <property type="match status" value="1"/>
</dbReference>
<dbReference type="InterPro" id="IPR006612">
    <property type="entry name" value="THAP_Znf"/>
</dbReference>
<keyword evidence="13" id="KW-1185">Reference proteome</keyword>
<dbReference type="PANTHER" id="PTHR46600:SF1">
    <property type="entry name" value="THAP DOMAIN-CONTAINING PROTEIN 1"/>
    <property type="match status" value="1"/>
</dbReference>
<dbReference type="OrthoDB" id="387657at2759"/>
<protein>
    <submittedName>
        <fullName evidence="12">(salmon louse) hypothetical protein</fullName>
    </submittedName>
</protein>
<keyword evidence="8" id="KW-0238">DNA-binding</keyword>
<keyword evidence="11" id="KW-0131">Cell cycle</keyword>
<dbReference type="EMBL" id="HG994593">
    <property type="protein sequence ID" value="CAF2837224.1"/>
    <property type="molecule type" value="Genomic_DNA"/>
</dbReference>
<dbReference type="InterPro" id="IPR038441">
    <property type="entry name" value="THAP_Znf_sf"/>
</dbReference>
<dbReference type="GO" id="GO:0008270">
    <property type="term" value="F:zinc ion binding"/>
    <property type="evidence" value="ECO:0007669"/>
    <property type="project" value="UniProtKB-KW"/>
</dbReference>
<evidence type="ECO:0000313" key="12">
    <source>
        <dbReference type="EMBL" id="CAF2837224.1"/>
    </source>
</evidence>
<evidence type="ECO:0000256" key="4">
    <source>
        <dbReference type="ARBA" id="ARBA00022771"/>
    </source>
</evidence>
<keyword evidence="6" id="KW-0805">Transcription regulation</keyword>
<evidence type="ECO:0000256" key="6">
    <source>
        <dbReference type="ARBA" id="ARBA00023015"/>
    </source>
</evidence>